<evidence type="ECO:0000256" key="1">
    <source>
        <dbReference type="SAM" id="Phobius"/>
    </source>
</evidence>
<comment type="caution">
    <text evidence="2">The sequence shown here is derived from an EMBL/GenBank/DDBJ whole genome shotgun (WGS) entry which is preliminary data.</text>
</comment>
<dbReference type="InterPro" id="IPR011990">
    <property type="entry name" value="TPR-like_helical_dom_sf"/>
</dbReference>
<keyword evidence="3" id="KW-1185">Reference proteome</keyword>
<name>A0A928VRT1_9CYAN</name>
<reference evidence="2" key="1">
    <citation type="submission" date="2020-10" db="EMBL/GenBank/DDBJ databases">
        <authorList>
            <person name="Castelo-Branco R."/>
            <person name="Eusebio N."/>
            <person name="Adriana R."/>
            <person name="Vieira A."/>
            <person name="Brugerolle De Fraissinette N."/>
            <person name="Rezende De Castro R."/>
            <person name="Schneider M.P."/>
            <person name="Vasconcelos V."/>
            <person name="Leao P.N."/>
        </authorList>
    </citation>
    <scope>NUCLEOTIDE SEQUENCE</scope>
    <source>
        <strain evidence="2">LEGE 11480</strain>
    </source>
</reference>
<keyword evidence="1" id="KW-0812">Transmembrane</keyword>
<feature type="transmembrane region" description="Helical" evidence="1">
    <location>
        <begin position="6"/>
        <end position="28"/>
    </location>
</feature>
<dbReference type="SUPFAM" id="SSF48452">
    <property type="entry name" value="TPR-like"/>
    <property type="match status" value="1"/>
</dbReference>
<evidence type="ECO:0000313" key="2">
    <source>
        <dbReference type="EMBL" id="MBE9031781.1"/>
    </source>
</evidence>
<dbReference type="Proteomes" id="UP000625316">
    <property type="component" value="Unassembled WGS sequence"/>
</dbReference>
<dbReference type="EMBL" id="JADEXQ010000075">
    <property type="protein sequence ID" value="MBE9031781.1"/>
    <property type="molecule type" value="Genomic_DNA"/>
</dbReference>
<protein>
    <recommendedName>
        <fullName evidence="4">Tetratricopeptide repeat protein</fullName>
    </recommendedName>
</protein>
<evidence type="ECO:0000313" key="3">
    <source>
        <dbReference type="Proteomes" id="UP000625316"/>
    </source>
</evidence>
<proteinExistence type="predicted"/>
<organism evidence="2 3">
    <name type="scientific">Romeriopsis navalis LEGE 11480</name>
    <dbReference type="NCBI Taxonomy" id="2777977"/>
    <lineage>
        <taxon>Bacteria</taxon>
        <taxon>Bacillati</taxon>
        <taxon>Cyanobacteriota</taxon>
        <taxon>Cyanophyceae</taxon>
        <taxon>Leptolyngbyales</taxon>
        <taxon>Leptolyngbyaceae</taxon>
        <taxon>Romeriopsis</taxon>
        <taxon>Romeriopsis navalis</taxon>
    </lineage>
</organism>
<gene>
    <name evidence="2" type="ORF">IQ266_18770</name>
</gene>
<dbReference type="AlphaFoldDB" id="A0A928VRT1"/>
<accession>A0A928VRT1</accession>
<keyword evidence="1" id="KW-0472">Membrane</keyword>
<dbReference type="RefSeq" id="WP_264326608.1">
    <property type="nucleotide sequence ID" value="NZ_JADEXQ010000075.1"/>
</dbReference>
<evidence type="ECO:0008006" key="4">
    <source>
        <dbReference type="Google" id="ProtNLM"/>
    </source>
</evidence>
<keyword evidence="1" id="KW-1133">Transmembrane helix</keyword>
<sequence length="148" mass="16162">MEPGKLITAIGALGLVASFGVGIMSWAYKGAGSVAVLFREVMPVPKTLAASGQPLFQQGIAAYITGQYRRAAERFEQVLKQQTDCAAAAHNLGLAHANLRQDDRAARDLLKAAELYLQQDDRASADLVKRQLEKLRQRKLAREQLGSR</sequence>
<dbReference type="Gene3D" id="1.25.40.10">
    <property type="entry name" value="Tetratricopeptide repeat domain"/>
    <property type="match status" value="1"/>
</dbReference>